<dbReference type="SUPFAM" id="SSF52540">
    <property type="entry name" value="P-loop containing nucleoside triphosphate hydrolases"/>
    <property type="match status" value="1"/>
</dbReference>
<evidence type="ECO:0000256" key="4">
    <source>
        <dbReference type="ARBA" id="ARBA00022840"/>
    </source>
</evidence>
<dbReference type="Pfam" id="PF00005">
    <property type="entry name" value="ABC_tran"/>
    <property type="match status" value="1"/>
</dbReference>
<keyword evidence="7" id="KW-1185">Reference proteome</keyword>
<dbReference type="PROSITE" id="PS50893">
    <property type="entry name" value="ABC_TRANSPORTER_2"/>
    <property type="match status" value="1"/>
</dbReference>
<dbReference type="Gene3D" id="3.40.50.300">
    <property type="entry name" value="P-loop containing nucleotide triphosphate hydrolases"/>
    <property type="match status" value="1"/>
</dbReference>
<evidence type="ECO:0000256" key="2">
    <source>
        <dbReference type="ARBA" id="ARBA00022448"/>
    </source>
</evidence>
<evidence type="ECO:0000259" key="5">
    <source>
        <dbReference type="PROSITE" id="PS50893"/>
    </source>
</evidence>
<keyword evidence="3" id="KW-0547">Nucleotide-binding</keyword>
<protein>
    <submittedName>
        <fullName evidence="6">ABC-type nitrate/sulfonate/bicarbonate transport system ATPase subunit</fullName>
    </submittedName>
</protein>
<evidence type="ECO:0000313" key="7">
    <source>
        <dbReference type="Proteomes" id="UP001241472"/>
    </source>
</evidence>
<dbReference type="PANTHER" id="PTHR42788">
    <property type="entry name" value="TAURINE IMPORT ATP-BINDING PROTEIN-RELATED"/>
    <property type="match status" value="1"/>
</dbReference>
<dbReference type="EMBL" id="JAUSRF010000015">
    <property type="protein sequence ID" value="MDP9839311.1"/>
    <property type="molecule type" value="Genomic_DNA"/>
</dbReference>
<comment type="caution">
    <text evidence="6">The sequence shown here is derived from an EMBL/GenBank/DDBJ whole genome shotgun (WGS) entry which is preliminary data.</text>
</comment>
<accession>A0ABT9PXV3</accession>
<sequence>MSTPRLKLDQVGYRYGDLSVLENISMTVRPGEFVSILGPSGSGKSTLFRLLTGAITTDIGTTEFDGKLLAKAGRSFAFMPQRDALMPWRKILDNTTLGLEVQGIGRKQARERVSPLFAEFGLAGFEQSYPAELSGGMRQRAALLRTVVQDKPMLLLDEPFGALDALTRAGMQRWLEAMWEKHRWTAMLVTHDVREAVHLSDRIYVLSPRPARVIREIEIDLPRPRGRDAATQARAAAIEADILETLLKPDTGHFDGTSSQEAAAT</sequence>
<dbReference type="Proteomes" id="UP001241472">
    <property type="component" value="Unassembled WGS sequence"/>
</dbReference>
<comment type="similarity">
    <text evidence="1">Belongs to the ABC transporter superfamily.</text>
</comment>
<dbReference type="InterPro" id="IPR003439">
    <property type="entry name" value="ABC_transporter-like_ATP-bd"/>
</dbReference>
<evidence type="ECO:0000313" key="6">
    <source>
        <dbReference type="EMBL" id="MDP9839311.1"/>
    </source>
</evidence>
<reference evidence="6 7" key="1">
    <citation type="submission" date="2023-07" db="EMBL/GenBank/DDBJ databases">
        <title>Sorghum-associated microbial communities from plants grown in Nebraska, USA.</title>
        <authorList>
            <person name="Schachtman D."/>
        </authorList>
    </citation>
    <scope>NUCLEOTIDE SEQUENCE [LARGE SCALE GENOMIC DNA]</scope>
    <source>
        <strain evidence="6 7">DS1307</strain>
    </source>
</reference>
<keyword evidence="2" id="KW-0813">Transport</keyword>
<name>A0ABT9PXV3_9HYPH</name>
<dbReference type="InterPro" id="IPR050166">
    <property type="entry name" value="ABC_transporter_ATP-bind"/>
</dbReference>
<dbReference type="InterPro" id="IPR003593">
    <property type="entry name" value="AAA+_ATPase"/>
</dbReference>
<feature type="domain" description="ABC transporter" evidence="5">
    <location>
        <begin position="6"/>
        <end position="233"/>
    </location>
</feature>
<dbReference type="PANTHER" id="PTHR42788:SF2">
    <property type="entry name" value="ABC TRANSPORTER ATP-BINDING PROTEIN"/>
    <property type="match status" value="1"/>
</dbReference>
<proteinExistence type="inferred from homology"/>
<dbReference type="RefSeq" id="WP_306837799.1">
    <property type="nucleotide sequence ID" value="NZ_JAUSRF010000015.1"/>
</dbReference>
<dbReference type="InterPro" id="IPR017871">
    <property type="entry name" value="ABC_transporter-like_CS"/>
</dbReference>
<dbReference type="PROSITE" id="PS00211">
    <property type="entry name" value="ABC_TRANSPORTER_1"/>
    <property type="match status" value="1"/>
</dbReference>
<dbReference type="SMART" id="SM00382">
    <property type="entry name" value="AAA"/>
    <property type="match status" value="1"/>
</dbReference>
<dbReference type="InterPro" id="IPR027417">
    <property type="entry name" value="P-loop_NTPase"/>
</dbReference>
<evidence type="ECO:0000256" key="1">
    <source>
        <dbReference type="ARBA" id="ARBA00005417"/>
    </source>
</evidence>
<organism evidence="6 7">
    <name type="scientific">Neorhizobium huautlense</name>
    <dbReference type="NCBI Taxonomy" id="67774"/>
    <lineage>
        <taxon>Bacteria</taxon>
        <taxon>Pseudomonadati</taxon>
        <taxon>Pseudomonadota</taxon>
        <taxon>Alphaproteobacteria</taxon>
        <taxon>Hyphomicrobiales</taxon>
        <taxon>Rhizobiaceae</taxon>
        <taxon>Rhizobium/Agrobacterium group</taxon>
        <taxon>Neorhizobium</taxon>
    </lineage>
</organism>
<keyword evidence="4" id="KW-0067">ATP-binding</keyword>
<dbReference type="CDD" id="cd03293">
    <property type="entry name" value="ABC_NrtD_SsuB_transporters"/>
    <property type="match status" value="1"/>
</dbReference>
<evidence type="ECO:0000256" key="3">
    <source>
        <dbReference type="ARBA" id="ARBA00022741"/>
    </source>
</evidence>
<gene>
    <name evidence="6" type="ORF">J2T09_004087</name>
</gene>